<dbReference type="PANTHER" id="PTHR43333:SF1">
    <property type="entry name" value="D-ISOMER SPECIFIC 2-HYDROXYACID DEHYDROGENASE NAD-BINDING DOMAIN-CONTAINING PROTEIN"/>
    <property type="match status" value="1"/>
</dbReference>
<dbReference type="InterPro" id="IPR006140">
    <property type="entry name" value="D-isomer_DH_NAD-bd"/>
</dbReference>
<feature type="domain" description="D-isomer specific 2-hydroxyacid dehydrogenase NAD-binding" evidence="3">
    <location>
        <begin position="104"/>
        <end position="277"/>
    </location>
</feature>
<organism evidence="4 5">
    <name type="scientific">Kordiimonas pumila</name>
    <dbReference type="NCBI Taxonomy" id="2161677"/>
    <lineage>
        <taxon>Bacteria</taxon>
        <taxon>Pseudomonadati</taxon>
        <taxon>Pseudomonadota</taxon>
        <taxon>Alphaproteobacteria</taxon>
        <taxon>Kordiimonadales</taxon>
        <taxon>Kordiimonadaceae</taxon>
        <taxon>Kordiimonas</taxon>
    </lineage>
</organism>
<dbReference type="Proteomes" id="UP001595444">
    <property type="component" value="Unassembled WGS sequence"/>
</dbReference>
<dbReference type="Gene3D" id="3.40.50.720">
    <property type="entry name" value="NAD(P)-binding Rossmann-like Domain"/>
    <property type="match status" value="2"/>
</dbReference>
<evidence type="ECO:0000256" key="2">
    <source>
        <dbReference type="ARBA" id="ARBA00023027"/>
    </source>
</evidence>
<keyword evidence="1" id="KW-0560">Oxidoreductase</keyword>
<comment type="caution">
    <text evidence="4">The sequence shown here is derived from an EMBL/GenBank/DDBJ whole genome shotgun (WGS) entry which is preliminary data.</text>
</comment>
<dbReference type="SUPFAM" id="SSF51735">
    <property type="entry name" value="NAD(P)-binding Rossmann-fold domains"/>
    <property type="match status" value="1"/>
</dbReference>
<gene>
    <name evidence="4" type="ORF">ACFOKA_14130</name>
</gene>
<proteinExistence type="predicted"/>
<dbReference type="Pfam" id="PF02826">
    <property type="entry name" value="2-Hacid_dh_C"/>
    <property type="match status" value="1"/>
</dbReference>
<evidence type="ECO:0000313" key="4">
    <source>
        <dbReference type="EMBL" id="MFC3053049.1"/>
    </source>
</evidence>
<dbReference type="CDD" id="cd12164">
    <property type="entry name" value="GDH_like_2"/>
    <property type="match status" value="1"/>
</dbReference>
<protein>
    <submittedName>
        <fullName evidence="4">2-hydroxyacid dehydrogenase</fullName>
    </submittedName>
</protein>
<evidence type="ECO:0000313" key="5">
    <source>
        <dbReference type="Proteomes" id="UP001595444"/>
    </source>
</evidence>
<evidence type="ECO:0000256" key="1">
    <source>
        <dbReference type="ARBA" id="ARBA00023002"/>
    </source>
</evidence>
<dbReference type="PANTHER" id="PTHR43333">
    <property type="entry name" value="2-HACID_DH_C DOMAIN-CONTAINING PROTEIN"/>
    <property type="match status" value="1"/>
</dbReference>
<reference evidence="5" key="1">
    <citation type="journal article" date="2019" name="Int. J. Syst. Evol. Microbiol.">
        <title>The Global Catalogue of Microorganisms (GCM) 10K type strain sequencing project: providing services to taxonomists for standard genome sequencing and annotation.</title>
        <authorList>
            <consortium name="The Broad Institute Genomics Platform"/>
            <consortium name="The Broad Institute Genome Sequencing Center for Infectious Disease"/>
            <person name="Wu L."/>
            <person name="Ma J."/>
        </authorList>
    </citation>
    <scope>NUCLEOTIDE SEQUENCE [LARGE SCALE GENOMIC DNA]</scope>
    <source>
        <strain evidence="5">KCTC 62164</strain>
    </source>
</reference>
<sequence length="312" mass="34704">MTRILFYLEHHSHKPWRTAFKEIDPAINFLSYPDWGTPDDGPAYAFVWHPKPGLLKEYTNIKAIFSMGAGIDHILADPDLPNHTPIIRMSDDGLKEGMAEYVTMAVIMHHREIHRFIAGQKSKLWQQALARAAHKTRIGIMGYGALGSVAAKALIPFGYDIAAWSRTKKATEQSITHYHGPSGFKAFLERTDILVNLLPSTSETIGLMNMETMSWLPSGAAIINVGRGSLINLDDLITLLNTDHLSGATLDVFPQEPLSSTHPIWEHDKILVTPHIASITRPDSAAAYVLKSIKILEKGQLPENILDINRGY</sequence>
<dbReference type="RefSeq" id="WP_194213224.1">
    <property type="nucleotide sequence ID" value="NZ_CP061205.1"/>
</dbReference>
<evidence type="ECO:0000259" key="3">
    <source>
        <dbReference type="Pfam" id="PF02826"/>
    </source>
</evidence>
<dbReference type="InterPro" id="IPR036291">
    <property type="entry name" value="NAD(P)-bd_dom_sf"/>
</dbReference>
<keyword evidence="2" id="KW-0520">NAD</keyword>
<name>A0ABV7D7T9_9PROT</name>
<keyword evidence="5" id="KW-1185">Reference proteome</keyword>
<accession>A0ABV7D7T9</accession>
<dbReference type="EMBL" id="JBHRSL010000010">
    <property type="protein sequence ID" value="MFC3053049.1"/>
    <property type="molecule type" value="Genomic_DNA"/>
</dbReference>